<dbReference type="Proteomes" id="UP000554837">
    <property type="component" value="Unassembled WGS sequence"/>
</dbReference>
<accession>A0A840S762</accession>
<dbReference type="Pfam" id="PF06252">
    <property type="entry name" value="GemA"/>
    <property type="match status" value="1"/>
</dbReference>
<dbReference type="InterPro" id="IPR009363">
    <property type="entry name" value="Phage_Mu_Gp16"/>
</dbReference>
<proteinExistence type="predicted"/>
<keyword evidence="2" id="KW-1185">Reference proteome</keyword>
<protein>
    <submittedName>
        <fullName evidence="1">Phage gp16-like protein</fullName>
    </submittedName>
</protein>
<name>A0A840S762_9BURK</name>
<comment type="caution">
    <text evidence="1">The sequence shown here is derived from an EMBL/GenBank/DDBJ whole genome shotgun (WGS) entry which is preliminary data.</text>
</comment>
<dbReference type="AlphaFoldDB" id="A0A840S762"/>
<reference evidence="1 2" key="1">
    <citation type="submission" date="2020-08" db="EMBL/GenBank/DDBJ databases">
        <title>Genomic Encyclopedia of Type Strains, Phase IV (KMG-IV): sequencing the most valuable type-strain genomes for metagenomic binning, comparative biology and taxonomic classification.</title>
        <authorList>
            <person name="Goeker M."/>
        </authorList>
    </citation>
    <scope>NUCLEOTIDE SEQUENCE [LARGE SCALE GENOMIC DNA]</scope>
    <source>
        <strain evidence="1 2">DSM 23958</strain>
    </source>
</reference>
<gene>
    <name evidence="1" type="ORF">HNQ51_001725</name>
</gene>
<dbReference type="EMBL" id="JACHHO010000002">
    <property type="protein sequence ID" value="MBB5204411.1"/>
    <property type="molecule type" value="Genomic_DNA"/>
</dbReference>
<sequence length="217" mass="23990">MSKPAPAASGRRATLIKLIHVAKRELQLEEDTYRTLLHTASGGQTSTAAMNERQLQAVLEQAKRSGFVVRSGGVKPRRLDRSPEGRKVRALWLFLHHLAAVRDPSEAALASYCKRIAGVDDLHWASHLQMNRLTETLKKWALRDALPHAIAALERELAEQPDALSHAMKSSVLAQAAGLRRLPKPGYDAHLNVWRALNHVLGRPGWASTADMEALTE</sequence>
<evidence type="ECO:0000313" key="1">
    <source>
        <dbReference type="EMBL" id="MBB5204411.1"/>
    </source>
</evidence>
<evidence type="ECO:0000313" key="2">
    <source>
        <dbReference type="Proteomes" id="UP000554837"/>
    </source>
</evidence>
<organism evidence="1 2">
    <name type="scientific">Inhella inkyongensis</name>
    <dbReference type="NCBI Taxonomy" id="392593"/>
    <lineage>
        <taxon>Bacteria</taxon>
        <taxon>Pseudomonadati</taxon>
        <taxon>Pseudomonadota</taxon>
        <taxon>Betaproteobacteria</taxon>
        <taxon>Burkholderiales</taxon>
        <taxon>Sphaerotilaceae</taxon>
        <taxon>Inhella</taxon>
    </lineage>
</organism>
<dbReference type="RefSeq" id="WP_175423555.1">
    <property type="nucleotide sequence ID" value="NZ_CP040709.1"/>
</dbReference>